<protein>
    <submittedName>
        <fullName evidence="3">Uncharacterized protein</fullName>
    </submittedName>
</protein>
<keyword evidence="4" id="KW-1185">Reference proteome</keyword>
<reference evidence="3" key="2">
    <citation type="submission" date="2025-09" db="UniProtKB">
        <authorList>
            <consortium name="Ensembl"/>
        </authorList>
    </citation>
    <scope>IDENTIFICATION</scope>
</reference>
<keyword evidence="2" id="KW-0812">Transmembrane</keyword>
<evidence type="ECO:0000256" key="2">
    <source>
        <dbReference type="SAM" id="Phobius"/>
    </source>
</evidence>
<proteinExistence type="predicted"/>
<feature type="compositionally biased region" description="Basic and acidic residues" evidence="1">
    <location>
        <begin position="66"/>
        <end position="76"/>
    </location>
</feature>
<dbReference type="Ensembl" id="ENSMAMT00000034343.2">
    <property type="protein sequence ID" value="ENSMAMP00000033484.2"/>
    <property type="gene ID" value="ENSMAMG00000022513.2"/>
</dbReference>
<reference evidence="3" key="1">
    <citation type="submission" date="2025-08" db="UniProtKB">
        <authorList>
            <consortium name="Ensembl"/>
        </authorList>
    </citation>
    <scope>IDENTIFICATION</scope>
</reference>
<accession>A0A3Q3NK04</accession>
<dbReference type="GeneTree" id="ENSGT00940000177277"/>
<evidence type="ECO:0000256" key="1">
    <source>
        <dbReference type="SAM" id="MobiDB-lite"/>
    </source>
</evidence>
<dbReference type="AlphaFoldDB" id="A0A3Q3NK04"/>
<feature type="transmembrane region" description="Helical" evidence="2">
    <location>
        <begin position="12"/>
        <end position="31"/>
    </location>
</feature>
<evidence type="ECO:0000313" key="4">
    <source>
        <dbReference type="Proteomes" id="UP000261640"/>
    </source>
</evidence>
<organism evidence="3 4">
    <name type="scientific">Mastacembelus armatus</name>
    <name type="common">zig-zag eel</name>
    <dbReference type="NCBI Taxonomy" id="205130"/>
    <lineage>
        <taxon>Eukaryota</taxon>
        <taxon>Metazoa</taxon>
        <taxon>Chordata</taxon>
        <taxon>Craniata</taxon>
        <taxon>Vertebrata</taxon>
        <taxon>Euteleostomi</taxon>
        <taxon>Actinopterygii</taxon>
        <taxon>Neopterygii</taxon>
        <taxon>Teleostei</taxon>
        <taxon>Neoteleostei</taxon>
        <taxon>Acanthomorphata</taxon>
        <taxon>Anabantaria</taxon>
        <taxon>Synbranchiformes</taxon>
        <taxon>Mastacembelidae</taxon>
        <taxon>Mastacembelus</taxon>
    </lineage>
</organism>
<keyword evidence="2" id="KW-1133">Transmembrane helix</keyword>
<feature type="region of interest" description="Disordered" evidence="1">
    <location>
        <begin position="41"/>
        <end position="76"/>
    </location>
</feature>
<evidence type="ECO:0000313" key="3">
    <source>
        <dbReference type="Ensembl" id="ENSMAMP00000033484.2"/>
    </source>
</evidence>
<keyword evidence="2" id="KW-0472">Membrane</keyword>
<sequence length="76" mass="8502">MGILFPSPLSGIVSAVLLILICIIAFLLWCMSRQKGSYVTNETDDYDDDLDNNDDESVTSDTTLQTKERLKAKEDD</sequence>
<name>A0A3Q3NK04_9TELE</name>
<feature type="compositionally biased region" description="Acidic residues" evidence="1">
    <location>
        <begin position="42"/>
        <end position="58"/>
    </location>
</feature>
<dbReference type="Proteomes" id="UP000261640">
    <property type="component" value="Unplaced"/>
</dbReference>
<dbReference type="InParanoid" id="A0A3Q3NK04"/>